<dbReference type="SUPFAM" id="SSF52058">
    <property type="entry name" value="L domain-like"/>
    <property type="match status" value="1"/>
</dbReference>
<dbReference type="InterPro" id="IPR001611">
    <property type="entry name" value="Leu-rich_rpt"/>
</dbReference>
<evidence type="ECO:0000256" key="5">
    <source>
        <dbReference type="ARBA" id="ARBA00023180"/>
    </source>
</evidence>
<dbReference type="Proteomes" id="UP000652761">
    <property type="component" value="Unassembled WGS sequence"/>
</dbReference>
<sequence>MLMIHVLFDNNNLSGTIPSSLGLMKTLEVVRLDRNSITGPIPNNINNLTNLKELHLSNNKLNGPLPNLTGMELLSYVDLSNNSFDPLDVPPWFSTLTSLTTIVMDNARIQNSLLHDLFTQSQIQIVQLRNNFLNGTVDLGTDYGNILRRVDLQNNKIEDVLGGGEQQSHLILAGNPYCDKRGRESTHICAIPPPPDSYSTPTSNCQQTDCSFDQKLSPRCKCAYPYVGTLIFLFNFSNLMDKSNYEALENKMTDHFQSQGVPVDSVALHDVTICSNNYLQISLQIFPSRTENFTRSSSYKIGYILGSGMHKALEDFGSYIFNVRGYDCAEGKAYTSKSKNILVIIGASIGVFILAVAMIALVVYAARMKRKAQRVVERNKPFASWDRIKGGGDAPRIRGPKWFSFDELKRSTNNFSEANSIGTGSYGKVHHLVLIALI</sequence>
<comment type="subcellular location">
    <subcellularLocation>
        <location evidence="1">Membrane</location>
    </subcellularLocation>
</comment>
<keyword evidence="6" id="KW-1133">Transmembrane helix</keyword>
<proteinExistence type="predicted"/>
<keyword evidence="6" id="KW-0812">Transmembrane</keyword>
<keyword evidence="8" id="KW-1185">Reference proteome</keyword>
<feature type="transmembrane region" description="Helical" evidence="6">
    <location>
        <begin position="341"/>
        <end position="364"/>
    </location>
</feature>
<dbReference type="PANTHER" id="PTHR45974">
    <property type="entry name" value="RECEPTOR-LIKE PROTEIN 55"/>
    <property type="match status" value="1"/>
</dbReference>
<dbReference type="PANTHER" id="PTHR45974:SF266">
    <property type="entry name" value="LEUCINE-RICH REPEAT RECEPTOR PROTEIN KINASE HPCA1"/>
    <property type="match status" value="1"/>
</dbReference>
<organism evidence="7 8">
    <name type="scientific">Colocasia esculenta</name>
    <name type="common">Wild taro</name>
    <name type="synonym">Arum esculentum</name>
    <dbReference type="NCBI Taxonomy" id="4460"/>
    <lineage>
        <taxon>Eukaryota</taxon>
        <taxon>Viridiplantae</taxon>
        <taxon>Streptophyta</taxon>
        <taxon>Embryophyta</taxon>
        <taxon>Tracheophyta</taxon>
        <taxon>Spermatophyta</taxon>
        <taxon>Magnoliopsida</taxon>
        <taxon>Liliopsida</taxon>
        <taxon>Araceae</taxon>
        <taxon>Aroideae</taxon>
        <taxon>Colocasieae</taxon>
        <taxon>Colocasia</taxon>
    </lineage>
</organism>
<gene>
    <name evidence="7" type="ORF">Taro_025869</name>
</gene>
<evidence type="ECO:0000256" key="6">
    <source>
        <dbReference type="SAM" id="Phobius"/>
    </source>
</evidence>
<comment type="caution">
    <text evidence="7">The sequence shown here is derived from an EMBL/GenBank/DDBJ whole genome shotgun (WGS) entry which is preliminary data.</text>
</comment>
<keyword evidence="4 6" id="KW-0472">Membrane</keyword>
<evidence type="ECO:0000256" key="4">
    <source>
        <dbReference type="ARBA" id="ARBA00023136"/>
    </source>
</evidence>
<dbReference type="Gene3D" id="3.30.200.20">
    <property type="entry name" value="Phosphorylase Kinase, domain 1"/>
    <property type="match status" value="1"/>
</dbReference>
<evidence type="ECO:0000313" key="8">
    <source>
        <dbReference type="Proteomes" id="UP000652761"/>
    </source>
</evidence>
<evidence type="ECO:0000256" key="2">
    <source>
        <dbReference type="ARBA" id="ARBA00022729"/>
    </source>
</evidence>
<dbReference type="Pfam" id="PF00560">
    <property type="entry name" value="LRR_1"/>
    <property type="match status" value="2"/>
</dbReference>
<dbReference type="GO" id="GO:0016020">
    <property type="term" value="C:membrane"/>
    <property type="evidence" value="ECO:0007669"/>
    <property type="project" value="UniProtKB-SubCell"/>
</dbReference>
<dbReference type="InterPro" id="IPR032675">
    <property type="entry name" value="LRR_dom_sf"/>
</dbReference>
<keyword evidence="3" id="KW-0677">Repeat</keyword>
<evidence type="ECO:0000313" key="7">
    <source>
        <dbReference type="EMBL" id="MQL93229.1"/>
    </source>
</evidence>
<dbReference type="Gene3D" id="3.80.10.10">
    <property type="entry name" value="Ribonuclease Inhibitor"/>
    <property type="match status" value="2"/>
</dbReference>
<dbReference type="PROSITE" id="PS51450">
    <property type="entry name" value="LRR"/>
    <property type="match status" value="1"/>
</dbReference>
<keyword evidence="2" id="KW-0732">Signal</keyword>
<name>A0A843VPK6_COLES</name>
<dbReference type="AlphaFoldDB" id="A0A843VPK6"/>
<dbReference type="OrthoDB" id="999703at2759"/>
<dbReference type="EMBL" id="NMUH01001534">
    <property type="protein sequence ID" value="MQL93229.1"/>
    <property type="molecule type" value="Genomic_DNA"/>
</dbReference>
<evidence type="ECO:0000256" key="1">
    <source>
        <dbReference type="ARBA" id="ARBA00004370"/>
    </source>
</evidence>
<accession>A0A843VPK6</accession>
<reference evidence="7" key="1">
    <citation type="submission" date="2017-07" db="EMBL/GenBank/DDBJ databases">
        <title>Taro Niue Genome Assembly and Annotation.</title>
        <authorList>
            <person name="Atibalentja N."/>
            <person name="Keating K."/>
            <person name="Fields C.J."/>
        </authorList>
    </citation>
    <scope>NUCLEOTIDE SEQUENCE</scope>
    <source>
        <strain evidence="7">Niue_2</strain>
        <tissue evidence="7">Leaf</tissue>
    </source>
</reference>
<keyword evidence="5" id="KW-0325">Glycoprotein</keyword>
<protein>
    <submittedName>
        <fullName evidence="7">Uncharacterized protein</fullName>
    </submittedName>
</protein>
<evidence type="ECO:0000256" key="3">
    <source>
        <dbReference type="ARBA" id="ARBA00022737"/>
    </source>
</evidence>